<proteinExistence type="predicted"/>
<protein>
    <submittedName>
        <fullName evidence="1">Uncharacterized protein</fullName>
    </submittedName>
</protein>
<name>A0A9W8XL37_9PLEO</name>
<evidence type="ECO:0000313" key="1">
    <source>
        <dbReference type="EMBL" id="KAJ4351890.1"/>
    </source>
</evidence>
<reference evidence="1" key="1">
    <citation type="submission" date="2022-10" db="EMBL/GenBank/DDBJ databases">
        <title>Tapping the CABI collections for fungal endophytes: first genome assemblies for Collariella, Neodidymelliopsis, Ascochyta clinopodiicola, Didymella pomorum, Didymosphaeria variabile, Neocosmospora piperis and Neocucurbitaria cava.</title>
        <authorList>
            <person name="Hill R."/>
        </authorList>
    </citation>
    <scope>NUCLEOTIDE SEQUENCE</scope>
    <source>
        <strain evidence="1">IMI 356815</strain>
    </source>
</reference>
<sequence length="127" mass="14684">MMEWNVNNRELFETSLKVLRQIEKLNYLGEYKTKARVRTAVDTIRNNGVPCLISSRCRTRLQPQLVVFKKMVKDANLAWIPAFKPWMEEASAIRALDVIQKKANDRHKELIRKNEDDGAAGSKKAKV</sequence>
<dbReference type="AlphaFoldDB" id="A0A9W8XL37"/>
<organism evidence="1 2">
    <name type="scientific">Didymosphaeria variabile</name>
    <dbReference type="NCBI Taxonomy" id="1932322"/>
    <lineage>
        <taxon>Eukaryota</taxon>
        <taxon>Fungi</taxon>
        <taxon>Dikarya</taxon>
        <taxon>Ascomycota</taxon>
        <taxon>Pezizomycotina</taxon>
        <taxon>Dothideomycetes</taxon>
        <taxon>Pleosporomycetidae</taxon>
        <taxon>Pleosporales</taxon>
        <taxon>Massarineae</taxon>
        <taxon>Didymosphaeriaceae</taxon>
        <taxon>Didymosphaeria</taxon>
    </lineage>
</organism>
<comment type="caution">
    <text evidence="1">The sequence shown here is derived from an EMBL/GenBank/DDBJ whole genome shotgun (WGS) entry which is preliminary data.</text>
</comment>
<evidence type="ECO:0000313" key="2">
    <source>
        <dbReference type="Proteomes" id="UP001140513"/>
    </source>
</evidence>
<accession>A0A9W8XL37</accession>
<dbReference type="EMBL" id="JAPEUX010000005">
    <property type="protein sequence ID" value="KAJ4351890.1"/>
    <property type="molecule type" value="Genomic_DNA"/>
</dbReference>
<gene>
    <name evidence="1" type="ORF">N0V89_007234</name>
</gene>
<dbReference type="Proteomes" id="UP001140513">
    <property type="component" value="Unassembled WGS sequence"/>
</dbReference>
<dbReference type="GeneID" id="80910764"/>
<keyword evidence="2" id="KW-1185">Reference proteome</keyword>
<dbReference type="RefSeq" id="XP_056070246.1">
    <property type="nucleotide sequence ID" value="XM_056215999.1"/>
</dbReference>